<dbReference type="Pfam" id="PF18932">
    <property type="entry name" value="DUF5681"/>
    <property type="match status" value="1"/>
</dbReference>
<protein>
    <recommendedName>
        <fullName evidence="2">DUF5681 domain-containing protein</fullName>
    </recommendedName>
</protein>
<dbReference type="InterPro" id="IPR043736">
    <property type="entry name" value="DUF5681"/>
</dbReference>
<dbReference type="EMBL" id="UIDG01000177">
    <property type="protein sequence ID" value="SUS06239.1"/>
    <property type="molecule type" value="Genomic_DNA"/>
</dbReference>
<feature type="region of interest" description="Disordered" evidence="1">
    <location>
        <begin position="1"/>
        <end position="51"/>
    </location>
</feature>
<gene>
    <name evidence="3" type="ORF">DF3PB_2580003</name>
</gene>
<organism evidence="3">
    <name type="scientific">metagenome</name>
    <dbReference type="NCBI Taxonomy" id="256318"/>
    <lineage>
        <taxon>unclassified sequences</taxon>
        <taxon>metagenomes</taxon>
    </lineage>
</organism>
<accession>A0A380TEY3</accession>
<dbReference type="AlphaFoldDB" id="A0A380TEY3"/>
<feature type="domain" description="DUF5681" evidence="2">
    <location>
        <begin position="36"/>
        <end position="95"/>
    </location>
</feature>
<proteinExistence type="predicted"/>
<reference evidence="3" key="1">
    <citation type="submission" date="2018-07" db="EMBL/GenBank/DDBJ databases">
        <authorList>
            <person name="Quirk P.G."/>
            <person name="Krulwich T.A."/>
        </authorList>
    </citation>
    <scope>NUCLEOTIDE SEQUENCE</scope>
</reference>
<evidence type="ECO:0000256" key="1">
    <source>
        <dbReference type="SAM" id="MobiDB-lite"/>
    </source>
</evidence>
<evidence type="ECO:0000313" key="3">
    <source>
        <dbReference type="EMBL" id="SUS06239.1"/>
    </source>
</evidence>
<name>A0A380TEY3_9ZZZZ</name>
<sequence>MTSSSKRTGVAQIDQQAEPAMEPADKTAAKQRRGRPWPKGVSGNPAGCRAGSRHRTTLMLEQLMAGDAEAVVRAVVDKARTGDMTAAKIVLDRLLPLRRGRPVELALPAIAGARDLLAAQIIVTQAMAAGDVTAEEAASVCAVLETHRRIIETEELADRLHRLEEKMQASR</sequence>
<evidence type="ECO:0000259" key="2">
    <source>
        <dbReference type="Pfam" id="PF18932"/>
    </source>
</evidence>